<comment type="caution">
    <text evidence="3">The sequence shown here is derived from an EMBL/GenBank/DDBJ whole genome shotgun (WGS) entry which is preliminary data.</text>
</comment>
<sequence>MSVGERVASRSNPNMEEKQEDDTYLPPRRAVHPSEQGKWTNLFYMTLLWLFIALVVSLTVWGIKYSNSSL</sequence>
<dbReference type="RefSeq" id="WP_236285470.1">
    <property type="nucleotide sequence ID" value="NZ_CAKMMW010000002.1"/>
</dbReference>
<protein>
    <recommendedName>
        <fullName evidence="5">Cytochrome c oxidase subunit 2A</fullName>
    </recommendedName>
</protein>
<dbReference type="Proteomes" id="UP000838821">
    <property type="component" value="Unassembled WGS sequence"/>
</dbReference>
<evidence type="ECO:0000256" key="1">
    <source>
        <dbReference type="SAM" id="MobiDB-lite"/>
    </source>
</evidence>
<evidence type="ECO:0000313" key="4">
    <source>
        <dbReference type="Proteomes" id="UP000838821"/>
    </source>
</evidence>
<evidence type="ECO:0000313" key="3">
    <source>
        <dbReference type="EMBL" id="CAH1197292.1"/>
    </source>
</evidence>
<proteinExistence type="predicted"/>
<accession>A0ABN8G234</accession>
<organism evidence="3 4">
    <name type="scientific">Paenibacillus allorhizoplanae</name>
    <dbReference type="NCBI Taxonomy" id="2905648"/>
    <lineage>
        <taxon>Bacteria</taxon>
        <taxon>Bacillati</taxon>
        <taxon>Bacillota</taxon>
        <taxon>Bacilli</taxon>
        <taxon>Bacillales</taxon>
        <taxon>Paenibacillaceae</taxon>
        <taxon>Paenibacillus</taxon>
    </lineage>
</organism>
<feature type="region of interest" description="Disordered" evidence="1">
    <location>
        <begin position="1"/>
        <end position="30"/>
    </location>
</feature>
<name>A0ABN8G234_9BACL</name>
<keyword evidence="2" id="KW-0812">Transmembrane</keyword>
<keyword evidence="4" id="KW-1185">Reference proteome</keyword>
<evidence type="ECO:0008006" key="5">
    <source>
        <dbReference type="Google" id="ProtNLM"/>
    </source>
</evidence>
<evidence type="ECO:0000256" key="2">
    <source>
        <dbReference type="SAM" id="Phobius"/>
    </source>
</evidence>
<dbReference type="EMBL" id="CAKMMW010000002">
    <property type="protein sequence ID" value="CAH1197292.1"/>
    <property type="molecule type" value="Genomic_DNA"/>
</dbReference>
<keyword evidence="2" id="KW-1133">Transmembrane helix</keyword>
<feature type="transmembrane region" description="Helical" evidence="2">
    <location>
        <begin position="42"/>
        <end position="63"/>
    </location>
</feature>
<keyword evidence="2" id="KW-0472">Membrane</keyword>
<reference evidence="3" key="1">
    <citation type="submission" date="2022-01" db="EMBL/GenBank/DDBJ databases">
        <authorList>
            <person name="Criscuolo A."/>
        </authorList>
    </citation>
    <scope>NUCLEOTIDE SEQUENCE</scope>
    <source>
        <strain evidence="3">CIP111891</strain>
    </source>
</reference>
<gene>
    <name evidence="3" type="ORF">PAECIP111891_01151</name>
</gene>